<feature type="region of interest" description="Disordered" evidence="17">
    <location>
        <begin position="126"/>
        <end position="151"/>
    </location>
</feature>
<dbReference type="Gene3D" id="3.30.1370.10">
    <property type="entry name" value="K Homology domain, type 1"/>
    <property type="match status" value="1"/>
</dbReference>
<evidence type="ECO:0000256" key="9">
    <source>
        <dbReference type="ARBA" id="ARBA00022833"/>
    </source>
</evidence>
<evidence type="ECO:0000256" key="12">
    <source>
        <dbReference type="ARBA" id="ARBA00023242"/>
    </source>
</evidence>
<dbReference type="EMBL" id="MU128935">
    <property type="protein sequence ID" value="KAF9516995.1"/>
    <property type="molecule type" value="Genomic_DNA"/>
</dbReference>
<evidence type="ECO:0000256" key="17">
    <source>
        <dbReference type="SAM" id="MobiDB-lite"/>
    </source>
</evidence>
<dbReference type="GO" id="GO:0048024">
    <property type="term" value="P:regulation of mRNA splicing, via spliceosome"/>
    <property type="evidence" value="ECO:0007669"/>
    <property type="project" value="TreeGrafter"/>
</dbReference>
<evidence type="ECO:0000256" key="2">
    <source>
        <dbReference type="ARBA" id="ARBA00010382"/>
    </source>
</evidence>
<dbReference type="Pfam" id="PF16275">
    <property type="entry name" value="SF1-HH"/>
    <property type="match status" value="1"/>
</dbReference>
<evidence type="ECO:0000256" key="10">
    <source>
        <dbReference type="ARBA" id="ARBA00022884"/>
    </source>
</evidence>
<comment type="subcellular location">
    <subcellularLocation>
        <location evidence="1 16">Nucleus</location>
    </subcellularLocation>
</comment>
<feature type="region of interest" description="Disordered" evidence="17">
    <location>
        <begin position="173"/>
        <end position="193"/>
    </location>
</feature>
<reference evidence="19" key="1">
    <citation type="journal article" date="2020" name="Nat. Commun.">
        <title>Large-scale genome sequencing of mycorrhizal fungi provides insights into the early evolution of symbiotic traits.</title>
        <authorList>
            <person name="Miyauchi S."/>
            <person name="Kiss E."/>
            <person name="Kuo A."/>
            <person name="Drula E."/>
            <person name="Kohler A."/>
            <person name="Sanchez-Garcia M."/>
            <person name="Morin E."/>
            <person name="Andreopoulos B."/>
            <person name="Barry K.W."/>
            <person name="Bonito G."/>
            <person name="Buee M."/>
            <person name="Carver A."/>
            <person name="Chen C."/>
            <person name="Cichocki N."/>
            <person name="Clum A."/>
            <person name="Culley D."/>
            <person name="Crous P.W."/>
            <person name="Fauchery L."/>
            <person name="Girlanda M."/>
            <person name="Hayes R.D."/>
            <person name="Keri Z."/>
            <person name="LaButti K."/>
            <person name="Lipzen A."/>
            <person name="Lombard V."/>
            <person name="Magnuson J."/>
            <person name="Maillard F."/>
            <person name="Murat C."/>
            <person name="Nolan M."/>
            <person name="Ohm R.A."/>
            <person name="Pangilinan J."/>
            <person name="Pereira M.F."/>
            <person name="Perotto S."/>
            <person name="Peter M."/>
            <person name="Pfister S."/>
            <person name="Riley R."/>
            <person name="Sitrit Y."/>
            <person name="Stielow J.B."/>
            <person name="Szollosi G."/>
            <person name="Zifcakova L."/>
            <person name="Stursova M."/>
            <person name="Spatafora J.W."/>
            <person name="Tedersoo L."/>
            <person name="Vaario L.M."/>
            <person name="Yamada A."/>
            <person name="Yan M."/>
            <person name="Wang P."/>
            <person name="Xu J."/>
            <person name="Bruns T."/>
            <person name="Baldrian P."/>
            <person name="Vilgalys R."/>
            <person name="Dunand C."/>
            <person name="Henrissat B."/>
            <person name="Grigoriev I.V."/>
            <person name="Hibbett D."/>
            <person name="Nagy L.G."/>
            <person name="Martin F.M."/>
        </authorList>
    </citation>
    <scope>NUCLEOTIDE SEQUENCE</scope>
    <source>
        <strain evidence="19">UP504</strain>
    </source>
</reference>
<feature type="region of interest" description="Disordered" evidence="17">
    <location>
        <begin position="25"/>
        <end position="99"/>
    </location>
</feature>
<evidence type="ECO:0000313" key="19">
    <source>
        <dbReference type="EMBL" id="KAF9516995.1"/>
    </source>
</evidence>
<dbReference type="Gene3D" id="6.10.140.1790">
    <property type="match status" value="1"/>
</dbReference>
<evidence type="ECO:0000256" key="7">
    <source>
        <dbReference type="ARBA" id="ARBA00022737"/>
    </source>
</evidence>
<dbReference type="Proteomes" id="UP000886523">
    <property type="component" value="Unassembled WGS sequence"/>
</dbReference>
<evidence type="ECO:0000256" key="6">
    <source>
        <dbReference type="ARBA" id="ARBA00022728"/>
    </source>
</evidence>
<comment type="caution">
    <text evidence="19">The sequence shown here is derived from an EMBL/GenBank/DDBJ whole genome shotgun (WGS) entry which is preliminary data.</text>
</comment>
<evidence type="ECO:0000313" key="20">
    <source>
        <dbReference type="Proteomes" id="UP000886523"/>
    </source>
</evidence>
<evidence type="ECO:0000256" key="11">
    <source>
        <dbReference type="ARBA" id="ARBA00023187"/>
    </source>
</evidence>
<organism evidence="19 20">
    <name type="scientific">Hydnum rufescens UP504</name>
    <dbReference type="NCBI Taxonomy" id="1448309"/>
    <lineage>
        <taxon>Eukaryota</taxon>
        <taxon>Fungi</taxon>
        <taxon>Dikarya</taxon>
        <taxon>Basidiomycota</taxon>
        <taxon>Agaricomycotina</taxon>
        <taxon>Agaricomycetes</taxon>
        <taxon>Cantharellales</taxon>
        <taxon>Hydnaceae</taxon>
        <taxon>Hydnum</taxon>
    </lineage>
</organism>
<feature type="domain" description="CCHC-type" evidence="18">
    <location>
        <begin position="342"/>
        <end position="357"/>
    </location>
</feature>
<dbReference type="InterPro" id="IPR032570">
    <property type="entry name" value="SF1-HH"/>
</dbReference>
<comment type="similarity">
    <text evidence="2 16">Belongs to the BBP/SF1 family.</text>
</comment>
<dbReference type="SMART" id="SM00343">
    <property type="entry name" value="ZnF_C2HC"/>
    <property type="match status" value="2"/>
</dbReference>
<gene>
    <name evidence="19" type="ORF">BS47DRAFT_1375834</name>
</gene>
<evidence type="ECO:0000256" key="4">
    <source>
        <dbReference type="ARBA" id="ARBA00022664"/>
    </source>
</evidence>
<protein>
    <recommendedName>
        <fullName evidence="3 16">Branchpoint-bridging protein</fullName>
    </recommendedName>
</protein>
<dbReference type="SUPFAM" id="SSF54791">
    <property type="entry name" value="Eukaryotic type KH-domain (KH-domain type I)"/>
    <property type="match status" value="1"/>
</dbReference>
<feature type="domain" description="CCHC-type" evidence="18">
    <location>
        <begin position="317"/>
        <end position="332"/>
    </location>
</feature>
<evidence type="ECO:0000256" key="16">
    <source>
        <dbReference type="RuleBase" id="RU367126"/>
    </source>
</evidence>
<dbReference type="InterPro" id="IPR045071">
    <property type="entry name" value="BBP-like"/>
</dbReference>
<evidence type="ECO:0000256" key="15">
    <source>
        <dbReference type="PROSITE-ProRule" id="PRU00117"/>
    </source>
</evidence>
<dbReference type="OrthoDB" id="6777263at2759"/>
<dbReference type="PANTHER" id="PTHR11208">
    <property type="entry name" value="RNA-BINDING PROTEIN RELATED"/>
    <property type="match status" value="1"/>
</dbReference>
<dbReference type="InterPro" id="IPR047086">
    <property type="entry name" value="SF1-HH_sf"/>
</dbReference>
<keyword evidence="9 16" id="KW-0862">Zinc</keyword>
<keyword evidence="10 15" id="KW-0694">RNA-binding</keyword>
<dbReference type="Gene3D" id="4.10.60.10">
    <property type="entry name" value="Zinc finger, CCHC-type"/>
    <property type="match status" value="1"/>
</dbReference>
<name>A0A9P6B3P4_9AGAM</name>
<keyword evidence="7" id="KW-0677">Repeat</keyword>
<dbReference type="GO" id="GO:0000243">
    <property type="term" value="C:commitment complex"/>
    <property type="evidence" value="ECO:0007669"/>
    <property type="project" value="UniProtKB-ARBA"/>
</dbReference>
<dbReference type="InterPro" id="IPR055256">
    <property type="entry name" value="KH_1_KHDC4/BBP-like"/>
</dbReference>
<evidence type="ECO:0000256" key="14">
    <source>
        <dbReference type="PROSITE-ProRule" id="PRU00047"/>
    </source>
</evidence>
<dbReference type="SUPFAM" id="SSF57756">
    <property type="entry name" value="Retrovirus zinc finger-like domains"/>
    <property type="match status" value="1"/>
</dbReference>
<dbReference type="GO" id="GO:0005829">
    <property type="term" value="C:cytosol"/>
    <property type="evidence" value="ECO:0007669"/>
    <property type="project" value="UniProtKB-ARBA"/>
</dbReference>
<dbReference type="InterPro" id="IPR004087">
    <property type="entry name" value="KH_dom"/>
</dbReference>
<dbReference type="FunFam" id="3.30.1370.10:FF:000024">
    <property type="entry name" value="Branchpoint-bridging protein-like protein"/>
    <property type="match status" value="1"/>
</dbReference>
<dbReference type="FunFam" id="4.10.60.10:FF:000030">
    <property type="entry name" value="Branchpoint-bridging protein"/>
    <property type="match status" value="1"/>
</dbReference>
<dbReference type="CDD" id="cd02395">
    <property type="entry name" value="KH-I_BBP"/>
    <property type="match status" value="1"/>
</dbReference>
<keyword evidence="11 16" id="KW-0508">mRNA splicing</keyword>
<keyword evidence="20" id="KW-1185">Reference proteome</keyword>
<dbReference type="PROSITE" id="PS50158">
    <property type="entry name" value="ZF_CCHC"/>
    <property type="match status" value="2"/>
</dbReference>
<evidence type="ECO:0000256" key="13">
    <source>
        <dbReference type="ARBA" id="ARBA00053279"/>
    </source>
</evidence>
<keyword evidence="12 16" id="KW-0539">Nucleus</keyword>
<evidence type="ECO:0000256" key="5">
    <source>
        <dbReference type="ARBA" id="ARBA00022723"/>
    </source>
</evidence>
<dbReference type="GO" id="GO:0000398">
    <property type="term" value="P:mRNA splicing, via spliceosome"/>
    <property type="evidence" value="ECO:0007669"/>
    <property type="project" value="UniProtKB-UniRule"/>
</dbReference>
<dbReference type="AlphaFoldDB" id="A0A9P6B3P4"/>
<keyword evidence="5 16" id="KW-0479">Metal-binding</keyword>
<evidence type="ECO:0000259" key="18">
    <source>
        <dbReference type="PROSITE" id="PS50158"/>
    </source>
</evidence>
<evidence type="ECO:0000256" key="3">
    <source>
        <dbReference type="ARBA" id="ARBA00017984"/>
    </source>
</evidence>
<feature type="compositionally biased region" description="Basic and acidic residues" evidence="17">
    <location>
        <begin position="126"/>
        <end position="135"/>
    </location>
</feature>
<proteinExistence type="inferred from homology"/>
<keyword evidence="6 16" id="KW-0747">Spliceosome</keyword>
<evidence type="ECO:0000256" key="8">
    <source>
        <dbReference type="ARBA" id="ARBA00022771"/>
    </source>
</evidence>
<dbReference type="Pfam" id="PF22675">
    <property type="entry name" value="KH-I_KHDC4-BBP"/>
    <property type="match status" value="1"/>
</dbReference>
<dbReference type="PROSITE" id="PS50084">
    <property type="entry name" value="KH_TYPE_1"/>
    <property type="match status" value="1"/>
</dbReference>
<dbReference type="PANTHER" id="PTHR11208:SF45">
    <property type="entry name" value="SPLICING FACTOR 1"/>
    <property type="match status" value="1"/>
</dbReference>
<accession>A0A9P6B3P4</accession>
<keyword evidence="4 16" id="KW-0507">mRNA processing</keyword>
<dbReference type="GO" id="GO:0003729">
    <property type="term" value="F:mRNA binding"/>
    <property type="evidence" value="ECO:0007669"/>
    <property type="project" value="TreeGrafter"/>
</dbReference>
<comment type="function">
    <text evidence="13 16">Necessary for the splicing of pre-mRNA. Has a role in the recognition of the branch site (5'-UACUAAC-3'), the pyrimidine tract and the 3'-splice site at the 3'-end of introns.</text>
</comment>
<dbReference type="GO" id="GO:0008270">
    <property type="term" value="F:zinc ion binding"/>
    <property type="evidence" value="ECO:0007669"/>
    <property type="project" value="UniProtKB-UniRule"/>
</dbReference>
<dbReference type="InterPro" id="IPR036875">
    <property type="entry name" value="Znf_CCHC_sf"/>
</dbReference>
<evidence type="ECO:0000256" key="1">
    <source>
        <dbReference type="ARBA" id="ARBA00004123"/>
    </source>
</evidence>
<dbReference type="InterPro" id="IPR001878">
    <property type="entry name" value="Znf_CCHC"/>
</dbReference>
<dbReference type="Pfam" id="PF00098">
    <property type="entry name" value="zf-CCHC"/>
    <property type="match status" value="2"/>
</dbReference>
<sequence length="506" mass="54763">MSWRPAALTGTNDVPLVTRRRFGPAVVEETSPPQLAQATPPAFRRPPLNDIAGVKRGREDERSPPPDVAADPNVPRKRKSRWGEAKTELPGLPTAVSSAGVTQKDLDNYAIQLRLEELNRKLRLNDIIPPERERSPSPPPTYDAHGRRTNTRDVRYRRRLEEERVKLVDRAMKNDPNFQPPAEYHQQKRSHRPQEKVYIPVKEFPEINFFGLLVGPRGNSLKKMERESGAKISIRGKGSVKEGKGRPDAFADDAEEDLHCLIMADTQDKVEACVNLINKVIETAASTPEGQNDHKRNQLRELAALNGTLRDDENQICQNCGNRGHRKYDCPEQRNFSANIICRLCGSAGHMARDCTSKRDPNGFVPMGGGAPAGAPGVGGGPSTIPGAPGFDSEYASLMAELGEGGAIGGGGHVAGPDSLVGGPKIPPWRLPENWTQGPVGYGAQTGYGGGPGYGYGASAGGQPYGGYPAAGGYTPASAQQTYSQPGFDPQAAYAQYYQTLQQSGR</sequence>
<dbReference type="InterPro" id="IPR036612">
    <property type="entry name" value="KH_dom_type_1_sf"/>
</dbReference>
<dbReference type="SMART" id="SM00322">
    <property type="entry name" value="KH"/>
    <property type="match status" value="1"/>
</dbReference>
<dbReference type="GO" id="GO:0045131">
    <property type="term" value="F:pre-mRNA branch point binding"/>
    <property type="evidence" value="ECO:0007669"/>
    <property type="project" value="UniProtKB-UniRule"/>
</dbReference>
<keyword evidence="8 14" id="KW-0863">Zinc-finger</keyword>